<dbReference type="EMBL" id="BMVO01000001">
    <property type="protein sequence ID" value="GHA83121.1"/>
    <property type="molecule type" value="Genomic_DNA"/>
</dbReference>
<organism evidence="1 2">
    <name type="scientific">Streptomyces chryseus</name>
    <dbReference type="NCBI Taxonomy" id="68186"/>
    <lineage>
        <taxon>Bacteria</taxon>
        <taxon>Bacillati</taxon>
        <taxon>Actinomycetota</taxon>
        <taxon>Actinomycetes</taxon>
        <taxon>Kitasatosporales</taxon>
        <taxon>Streptomycetaceae</taxon>
        <taxon>Streptomyces</taxon>
    </lineage>
</organism>
<reference evidence="2" key="1">
    <citation type="journal article" date="2019" name="Int. J. Syst. Evol. Microbiol.">
        <title>The Global Catalogue of Microorganisms (GCM) 10K type strain sequencing project: providing services to taxonomists for standard genome sequencing and annotation.</title>
        <authorList>
            <consortium name="The Broad Institute Genomics Platform"/>
            <consortium name="The Broad Institute Genome Sequencing Center for Infectious Disease"/>
            <person name="Wu L."/>
            <person name="Ma J."/>
        </authorList>
    </citation>
    <scope>NUCLEOTIDE SEQUENCE [LARGE SCALE GENOMIC DNA]</scope>
    <source>
        <strain evidence="2">JCM 4737</strain>
    </source>
</reference>
<gene>
    <name evidence="1" type="ORF">GCM10010346_01810</name>
</gene>
<dbReference type="RefSeq" id="WP_138899394.1">
    <property type="nucleotide sequence ID" value="NZ_BMVO01000001.1"/>
</dbReference>
<keyword evidence="2" id="KW-1185">Reference proteome</keyword>
<protein>
    <submittedName>
        <fullName evidence="1">Uncharacterized protein</fullName>
    </submittedName>
</protein>
<proteinExistence type="predicted"/>
<accession>A0ABQ3DE41</accession>
<dbReference type="Proteomes" id="UP000599437">
    <property type="component" value="Unassembled WGS sequence"/>
</dbReference>
<evidence type="ECO:0000313" key="1">
    <source>
        <dbReference type="EMBL" id="GHA83121.1"/>
    </source>
</evidence>
<evidence type="ECO:0000313" key="2">
    <source>
        <dbReference type="Proteomes" id="UP000599437"/>
    </source>
</evidence>
<name>A0ABQ3DE41_9ACTN</name>
<comment type="caution">
    <text evidence="1">The sequence shown here is derived from an EMBL/GenBank/DDBJ whole genome shotgun (WGS) entry which is preliminary data.</text>
</comment>
<sequence>MAVRFTTMSHHCTGTVTSAIEAYSPRDGLAHGSLDATAYVCPAHVQTARAMWEGQGLTPYTAKAGRGSTRCGSLTDFREPPAKA</sequence>